<keyword evidence="4 7" id="KW-0472">Membrane</keyword>
<evidence type="ECO:0000256" key="2">
    <source>
        <dbReference type="ARBA" id="ARBA00022692"/>
    </source>
</evidence>
<feature type="compositionally biased region" description="Polar residues" evidence="6">
    <location>
        <begin position="600"/>
        <end position="610"/>
    </location>
</feature>
<dbReference type="InterPro" id="IPR002523">
    <property type="entry name" value="MgTranspt_CorA/ZnTranspt_ZntB"/>
</dbReference>
<keyword evidence="9" id="KW-1185">Reference proteome</keyword>
<dbReference type="GO" id="GO:0015095">
    <property type="term" value="F:magnesium ion transmembrane transporter activity"/>
    <property type="evidence" value="ECO:0007669"/>
    <property type="project" value="TreeGrafter"/>
</dbReference>
<gene>
    <name evidence="8" type="ORF">P171DRAFT_118412</name>
</gene>
<keyword evidence="5" id="KW-0175">Coiled coil</keyword>
<dbReference type="SUPFAM" id="SSF144083">
    <property type="entry name" value="Magnesium transport protein CorA, transmembrane region"/>
    <property type="match status" value="1"/>
</dbReference>
<comment type="caution">
    <text evidence="8">The sequence shown here is derived from an EMBL/GenBank/DDBJ whole genome shotgun (WGS) entry which is preliminary data.</text>
</comment>
<dbReference type="AlphaFoldDB" id="A0A9P4PBK2"/>
<name>A0A9P4PBK2_9PLEO</name>
<proteinExistence type="predicted"/>
<accession>A0A9P4PBK2</accession>
<feature type="region of interest" description="Disordered" evidence="6">
    <location>
        <begin position="544"/>
        <end position="610"/>
    </location>
</feature>
<dbReference type="GO" id="GO:0005886">
    <property type="term" value="C:plasma membrane"/>
    <property type="evidence" value="ECO:0007669"/>
    <property type="project" value="UniProtKB-SubCell"/>
</dbReference>
<evidence type="ECO:0000256" key="3">
    <source>
        <dbReference type="ARBA" id="ARBA00022989"/>
    </source>
</evidence>
<dbReference type="EMBL" id="MU001508">
    <property type="protein sequence ID" value="KAF2440099.1"/>
    <property type="molecule type" value="Genomic_DNA"/>
</dbReference>
<feature type="transmembrane region" description="Helical" evidence="7">
    <location>
        <begin position="491"/>
        <end position="510"/>
    </location>
</feature>
<comment type="subcellular location">
    <subcellularLocation>
        <location evidence="1">Cell membrane</location>
        <topology evidence="1">Multi-pass membrane protein</topology>
    </subcellularLocation>
</comment>
<keyword evidence="2 7" id="KW-0812">Transmembrane</keyword>
<protein>
    <recommendedName>
        <fullName evidence="10">Cora-domain-containing protein</fullName>
    </recommendedName>
</protein>
<evidence type="ECO:0000313" key="8">
    <source>
        <dbReference type="EMBL" id="KAF2440099.1"/>
    </source>
</evidence>
<dbReference type="GO" id="GO:0000287">
    <property type="term" value="F:magnesium ion binding"/>
    <property type="evidence" value="ECO:0007669"/>
    <property type="project" value="TreeGrafter"/>
</dbReference>
<feature type="compositionally biased region" description="Basic residues" evidence="6">
    <location>
        <begin position="546"/>
        <end position="556"/>
    </location>
</feature>
<evidence type="ECO:0000256" key="7">
    <source>
        <dbReference type="SAM" id="Phobius"/>
    </source>
</evidence>
<dbReference type="Pfam" id="PF01544">
    <property type="entry name" value="CorA"/>
    <property type="match status" value="1"/>
</dbReference>
<evidence type="ECO:0000256" key="5">
    <source>
        <dbReference type="SAM" id="Coils"/>
    </source>
</evidence>
<dbReference type="PANTHER" id="PTHR46494">
    <property type="entry name" value="CORA FAMILY METAL ION TRANSPORTER (EUROFUNG)"/>
    <property type="match status" value="1"/>
</dbReference>
<organism evidence="8 9">
    <name type="scientific">Karstenula rhodostoma CBS 690.94</name>
    <dbReference type="NCBI Taxonomy" id="1392251"/>
    <lineage>
        <taxon>Eukaryota</taxon>
        <taxon>Fungi</taxon>
        <taxon>Dikarya</taxon>
        <taxon>Ascomycota</taxon>
        <taxon>Pezizomycotina</taxon>
        <taxon>Dothideomycetes</taxon>
        <taxon>Pleosporomycetidae</taxon>
        <taxon>Pleosporales</taxon>
        <taxon>Massarineae</taxon>
        <taxon>Didymosphaeriaceae</taxon>
        <taxon>Karstenula</taxon>
    </lineage>
</organism>
<dbReference type="GO" id="GO:0015087">
    <property type="term" value="F:cobalt ion transmembrane transporter activity"/>
    <property type="evidence" value="ECO:0007669"/>
    <property type="project" value="TreeGrafter"/>
</dbReference>
<dbReference type="PANTHER" id="PTHR46494:SF1">
    <property type="entry name" value="CORA FAMILY METAL ION TRANSPORTER (EUROFUNG)"/>
    <property type="match status" value="1"/>
</dbReference>
<evidence type="ECO:0000313" key="9">
    <source>
        <dbReference type="Proteomes" id="UP000799764"/>
    </source>
</evidence>
<evidence type="ECO:0000256" key="1">
    <source>
        <dbReference type="ARBA" id="ARBA00004651"/>
    </source>
</evidence>
<dbReference type="InterPro" id="IPR045863">
    <property type="entry name" value="CorA_TM1_TM2"/>
</dbReference>
<evidence type="ECO:0008006" key="10">
    <source>
        <dbReference type="Google" id="ProtNLM"/>
    </source>
</evidence>
<dbReference type="Proteomes" id="UP000799764">
    <property type="component" value="Unassembled WGS sequence"/>
</dbReference>
<dbReference type="Gene3D" id="1.20.58.340">
    <property type="entry name" value="Magnesium transport protein CorA, transmembrane region"/>
    <property type="match status" value="1"/>
</dbReference>
<dbReference type="GO" id="GO:0050897">
    <property type="term" value="F:cobalt ion binding"/>
    <property type="evidence" value="ECO:0007669"/>
    <property type="project" value="TreeGrafter"/>
</dbReference>
<evidence type="ECO:0000256" key="4">
    <source>
        <dbReference type="ARBA" id="ARBA00023136"/>
    </source>
</evidence>
<dbReference type="OrthoDB" id="426293at2759"/>
<feature type="coiled-coil region" evidence="5">
    <location>
        <begin position="410"/>
        <end position="437"/>
    </location>
</feature>
<evidence type="ECO:0000256" key="6">
    <source>
        <dbReference type="SAM" id="MobiDB-lite"/>
    </source>
</evidence>
<feature type="transmembrane region" description="Helical" evidence="7">
    <location>
        <begin position="459"/>
        <end position="479"/>
    </location>
</feature>
<reference evidence="8" key="1">
    <citation type="journal article" date="2020" name="Stud. Mycol.">
        <title>101 Dothideomycetes genomes: a test case for predicting lifestyles and emergence of pathogens.</title>
        <authorList>
            <person name="Haridas S."/>
            <person name="Albert R."/>
            <person name="Binder M."/>
            <person name="Bloem J."/>
            <person name="Labutti K."/>
            <person name="Salamov A."/>
            <person name="Andreopoulos B."/>
            <person name="Baker S."/>
            <person name="Barry K."/>
            <person name="Bills G."/>
            <person name="Bluhm B."/>
            <person name="Cannon C."/>
            <person name="Castanera R."/>
            <person name="Culley D."/>
            <person name="Daum C."/>
            <person name="Ezra D."/>
            <person name="Gonzalez J."/>
            <person name="Henrissat B."/>
            <person name="Kuo A."/>
            <person name="Liang C."/>
            <person name="Lipzen A."/>
            <person name="Lutzoni F."/>
            <person name="Magnuson J."/>
            <person name="Mondo S."/>
            <person name="Nolan M."/>
            <person name="Ohm R."/>
            <person name="Pangilinan J."/>
            <person name="Park H.-J."/>
            <person name="Ramirez L."/>
            <person name="Alfaro M."/>
            <person name="Sun H."/>
            <person name="Tritt A."/>
            <person name="Yoshinaga Y."/>
            <person name="Zwiers L.-H."/>
            <person name="Turgeon B."/>
            <person name="Goodwin S."/>
            <person name="Spatafora J."/>
            <person name="Crous P."/>
            <person name="Grigoriev I."/>
        </authorList>
    </citation>
    <scope>NUCLEOTIDE SEQUENCE</scope>
    <source>
        <strain evidence="8">CBS 690.94</strain>
    </source>
</reference>
<sequence length="610" mass="69320">MSDPHPGSSDQHDRLREAGVRLLPHRSFVHEDLRRHLLKHQFLGLERELLKSVLSNKRLLQRPCLFHTGPGIPNDRSHYSHFQVYNVAPGGVVIHAEPHTDTPTSKALEYWSYIKDTPHLGTGDHDVVGRITIAREASPILLAALHLTHSPFMDMRSIFDALGAHESAAATCTSKIVDKDDGSGYTIQAIFSLAYHTIVGDECRPMEWQPHDEDVHAITKIRLSQCNTVVALTLFDGIEWESEKSEIREYYASRIRPNRPSSTWQVLNLQCFPDWKATTDAFENDHGILHGVEAFFTAVLSEFQDAKNRFWEVHNAIARLVTPSHGFIFRESLRDERLFDDASFVWTRQCFWALHVLAMIDKPISEMLKMATILPSLPYLRLPSMPKGAMAMQQCISPSDKRLQIILGQINTASQDLEAIIKQNAALKTQIQSLQSTLFNGTSVLESRRTVQQGENVKLLAMVNVFFLPLTFITSVFGMTNMPEHAGFARFGIVLVTVCLPLFGLIGFVSSHHGYNFIRKAIRRVWEWIKARVATRKEERLDHDPLRHRRRHRFSRKQSPPQDPEAPEEITAETETGLHVINEIEGPSHPHIKKMVQEAQRGTSKQHSQG</sequence>
<keyword evidence="3 7" id="KW-1133">Transmembrane helix</keyword>